<evidence type="ECO:0000256" key="3">
    <source>
        <dbReference type="ARBA" id="ARBA00022692"/>
    </source>
</evidence>
<name>A0ABT0W4P8_9BACI</name>
<feature type="transmembrane region" description="Helical" evidence="6">
    <location>
        <begin position="98"/>
        <end position="115"/>
    </location>
</feature>
<feature type="transmembrane region" description="Helical" evidence="6">
    <location>
        <begin position="302"/>
        <end position="324"/>
    </location>
</feature>
<feature type="transmembrane region" description="Helical" evidence="6">
    <location>
        <begin position="64"/>
        <end position="86"/>
    </location>
</feature>
<dbReference type="InterPro" id="IPR002293">
    <property type="entry name" value="AA/rel_permease1"/>
</dbReference>
<keyword evidence="8" id="KW-1185">Reference proteome</keyword>
<organism evidence="7 8">
    <name type="scientific">Neobacillus pocheonensis</name>
    <dbReference type="NCBI Taxonomy" id="363869"/>
    <lineage>
        <taxon>Bacteria</taxon>
        <taxon>Bacillati</taxon>
        <taxon>Bacillota</taxon>
        <taxon>Bacilli</taxon>
        <taxon>Bacillales</taxon>
        <taxon>Bacillaceae</taxon>
        <taxon>Neobacillus</taxon>
    </lineage>
</organism>
<dbReference type="PANTHER" id="PTHR42770:SF7">
    <property type="entry name" value="MEMBRANE PROTEIN"/>
    <property type="match status" value="1"/>
</dbReference>
<evidence type="ECO:0000313" key="8">
    <source>
        <dbReference type="Proteomes" id="UP001523262"/>
    </source>
</evidence>
<feature type="transmembrane region" description="Helical" evidence="6">
    <location>
        <begin position="21"/>
        <end position="44"/>
    </location>
</feature>
<evidence type="ECO:0000256" key="6">
    <source>
        <dbReference type="SAM" id="Phobius"/>
    </source>
</evidence>
<sequence length="413" mass="45912">MYLNRWRSDSGASYAWVGRSINPSLGFMSGWALLISTTLFMIAGSLPAGTVTLDLIAPKLANNVLAVTITGAFWFIAVNILVMIGVEITAKFQKIMTIIEIGILIIITIRALIVFSAHPVHHFSWSWFLPSGFSFSTFVAGSLVAVFYYWGWDVTANLTEETADRHNAPGKGGVYGTICIFLMFELLQVTFQMGMSNDQINKASTNLLPVVGDLIFPRPWGDIAIIAVMISTIATLETSLLQSTRTFFSMGRDQVMNKKFGELHPKFKTPWVSSIVIGIVALVLFVLSAFSSGMNSLMTDAINAIGLQIAFYYGLTGFSCAWYYRKVRNGKDVLMRIVWPLAAGIFLWFIAIYDIKQLDLVTNLVGIGSLVIGVFPLIYYRRKYRSSFYTDGLESWNPDFPTQVHDPSIKVEG</sequence>
<feature type="transmembrane region" description="Helical" evidence="6">
    <location>
        <begin position="269"/>
        <end position="290"/>
    </location>
</feature>
<feature type="transmembrane region" description="Helical" evidence="6">
    <location>
        <begin position="336"/>
        <end position="355"/>
    </location>
</feature>
<evidence type="ECO:0000256" key="4">
    <source>
        <dbReference type="ARBA" id="ARBA00022989"/>
    </source>
</evidence>
<comment type="caution">
    <text evidence="7">The sequence shown here is derived from an EMBL/GenBank/DDBJ whole genome shotgun (WGS) entry which is preliminary data.</text>
</comment>
<gene>
    <name evidence="7" type="ORF">NDK43_01310</name>
</gene>
<keyword evidence="3 6" id="KW-0812">Transmembrane</keyword>
<dbReference type="PANTHER" id="PTHR42770">
    <property type="entry name" value="AMINO ACID TRANSPORTER-RELATED"/>
    <property type="match status" value="1"/>
</dbReference>
<feature type="transmembrane region" description="Helical" evidence="6">
    <location>
        <begin position="127"/>
        <end position="151"/>
    </location>
</feature>
<dbReference type="InterPro" id="IPR050367">
    <property type="entry name" value="APC_superfamily"/>
</dbReference>
<keyword evidence="5 6" id="KW-0472">Membrane</keyword>
<reference evidence="7 8" key="1">
    <citation type="submission" date="2022-06" db="EMBL/GenBank/DDBJ databases">
        <authorList>
            <person name="Jeon C.O."/>
        </authorList>
    </citation>
    <scope>NUCLEOTIDE SEQUENCE [LARGE SCALE GENOMIC DNA]</scope>
    <source>
        <strain evidence="7 8">KCTC 13943</strain>
    </source>
</reference>
<comment type="subcellular location">
    <subcellularLocation>
        <location evidence="1">Cell membrane</location>
        <topology evidence="1">Multi-pass membrane protein</topology>
    </subcellularLocation>
</comment>
<keyword evidence="2" id="KW-1003">Cell membrane</keyword>
<evidence type="ECO:0000256" key="2">
    <source>
        <dbReference type="ARBA" id="ARBA00022475"/>
    </source>
</evidence>
<proteinExistence type="predicted"/>
<evidence type="ECO:0000256" key="1">
    <source>
        <dbReference type="ARBA" id="ARBA00004651"/>
    </source>
</evidence>
<dbReference type="PIRSF" id="PIRSF006060">
    <property type="entry name" value="AA_transporter"/>
    <property type="match status" value="1"/>
</dbReference>
<keyword evidence="4 6" id="KW-1133">Transmembrane helix</keyword>
<feature type="transmembrane region" description="Helical" evidence="6">
    <location>
        <begin position="361"/>
        <end position="380"/>
    </location>
</feature>
<dbReference type="EMBL" id="JAMQCR010000001">
    <property type="protein sequence ID" value="MCM2531315.1"/>
    <property type="molecule type" value="Genomic_DNA"/>
</dbReference>
<dbReference type="Gene3D" id="1.20.1740.10">
    <property type="entry name" value="Amino acid/polyamine transporter I"/>
    <property type="match status" value="1"/>
</dbReference>
<evidence type="ECO:0000313" key="7">
    <source>
        <dbReference type="EMBL" id="MCM2531315.1"/>
    </source>
</evidence>
<dbReference type="Pfam" id="PF13520">
    <property type="entry name" value="AA_permease_2"/>
    <property type="match status" value="1"/>
</dbReference>
<feature type="transmembrane region" description="Helical" evidence="6">
    <location>
        <begin position="223"/>
        <end position="248"/>
    </location>
</feature>
<evidence type="ECO:0000256" key="5">
    <source>
        <dbReference type="ARBA" id="ARBA00023136"/>
    </source>
</evidence>
<accession>A0ABT0W4P8</accession>
<feature type="transmembrane region" description="Helical" evidence="6">
    <location>
        <begin position="172"/>
        <end position="191"/>
    </location>
</feature>
<dbReference type="Proteomes" id="UP001523262">
    <property type="component" value="Unassembled WGS sequence"/>
</dbReference>
<protein>
    <submittedName>
        <fullName evidence="7">APC family permease</fullName>
    </submittedName>
</protein>